<dbReference type="InterPro" id="IPR036249">
    <property type="entry name" value="Thioredoxin-like_sf"/>
</dbReference>
<proteinExistence type="predicted"/>
<accession>A0A1J4KX08</accession>
<reference evidence="3" key="1">
    <citation type="submission" date="2016-10" db="EMBL/GenBank/DDBJ databases">
        <authorList>
            <person name="Benchimol M."/>
            <person name="Almeida L.G."/>
            <person name="Vasconcelos A.T."/>
            <person name="Perreira-Neves A."/>
            <person name="Rosa I.A."/>
            <person name="Tasca T."/>
            <person name="Bogo M.R."/>
            <person name="de Souza W."/>
        </authorList>
    </citation>
    <scope>NUCLEOTIDE SEQUENCE [LARGE SCALE GENOMIC DNA]</scope>
    <source>
        <strain evidence="3">K</strain>
    </source>
</reference>
<dbReference type="CDD" id="cd02961">
    <property type="entry name" value="PDI_a_family"/>
    <property type="match status" value="1"/>
</dbReference>
<dbReference type="EMBL" id="MLAK01000409">
    <property type="protein sequence ID" value="OHT14238.1"/>
    <property type="molecule type" value="Genomic_DNA"/>
</dbReference>
<name>A0A1J4KX08_9EUKA</name>
<evidence type="ECO:0000313" key="3">
    <source>
        <dbReference type="EMBL" id="OHT14238.1"/>
    </source>
</evidence>
<dbReference type="SUPFAM" id="SSF52833">
    <property type="entry name" value="Thioredoxin-like"/>
    <property type="match status" value="1"/>
</dbReference>
<gene>
    <name evidence="3" type="ORF">TRFO_43139</name>
</gene>
<dbReference type="Proteomes" id="UP000179807">
    <property type="component" value="Unassembled WGS sequence"/>
</dbReference>
<feature type="transmembrane region" description="Helical" evidence="1">
    <location>
        <begin position="338"/>
        <end position="355"/>
    </location>
</feature>
<comment type="caution">
    <text evidence="3">The sequence shown here is derived from an EMBL/GenBank/DDBJ whole genome shotgun (WGS) entry which is preliminary data.</text>
</comment>
<sequence length="374" mass="44206">MILLFILGFNLPVSERTFLKLDRISQKSTVLIYFFNENQPVSHEYAQIWTQFQKKYDNSTKIVFISANCSENRQFCRRFSIDQYPTYISIFQEHYKRINTIDKSLESIEYLIENAKPEPSFCADHFFNINKTQFPVFVIRSETENACCIVSKLKVLFPKMSNMFFHSNTSLHTPISYFESNTSRVDESVDRNPIYFVEDFSYEHFGNWSFSDVSHIYRRLVLIIYNDDISTSDVPKIDDFRREITSFQKYILFGKMKYSTFIKLAGDKLTNITDTPFIIATDRYKKKFMILDKELNKESLQAKLNSIRLGYAELEMRYYFDPNHNYLSGYRPKNTKEFALAAITTIAFTTILILVKAYPCIHYSRPIPNALRKR</sequence>
<feature type="chain" id="PRO_5009630217" description="Thioredoxin domain-containing protein" evidence="2">
    <location>
        <begin position="17"/>
        <end position="374"/>
    </location>
</feature>
<dbReference type="AlphaFoldDB" id="A0A1J4KX08"/>
<keyword evidence="1" id="KW-0472">Membrane</keyword>
<keyword evidence="2" id="KW-0732">Signal</keyword>
<organism evidence="3 4">
    <name type="scientific">Tritrichomonas foetus</name>
    <dbReference type="NCBI Taxonomy" id="1144522"/>
    <lineage>
        <taxon>Eukaryota</taxon>
        <taxon>Metamonada</taxon>
        <taxon>Parabasalia</taxon>
        <taxon>Tritrichomonadida</taxon>
        <taxon>Tritrichomonadidae</taxon>
        <taxon>Tritrichomonas</taxon>
    </lineage>
</organism>
<evidence type="ECO:0000256" key="1">
    <source>
        <dbReference type="SAM" id="Phobius"/>
    </source>
</evidence>
<keyword evidence="1" id="KW-1133">Transmembrane helix</keyword>
<protein>
    <recommendedName>
        <fullName evidence="5">Thioredoxin domain-containing protein</fullName>
    </recommendedName>
</protein>
<evidence type="ECO:0000256" key="2">
    <source>
        <dbReference type="SAM" id="SignalP"/>
    </source>
</evidence>
<evidence type="ECO:0008006" key="5">
    <source>
        <dbReference type="Google" id="ProtNLM"/>
    </source>
</evidence>
<dbReference type="RefSeq" id="XP_068367374.1">
    <property type="nucleotide sequence ID" value="XM_068514647.1"/>
</dbReference>
<keyword evidence="1" id="KW-0812">Transmembrane</keyword>
<evidence type="ECO:0000313" key="4">
    <source>
        <dbReference type="Proteomes" id="UP000179807"/>
    </source>
</evidence>
<dbReference type="GeneID" id="94849351"/>
<dbReference type="Gene3D" id="3.40.30.10">
    <property type="entry name" value="Glutaredoxin"/>
    <property type="match status" value="1"/>
</dbReference>
<dbReference type="VEuPathDB" id="TrichDB:TRFO_43139"/>
<feature type="signal peptide" evidence="2">
    <location>
        <begin position="1"/>
        <end position="16"/>
    </location>
</feature>
<keyword evidence="4" id="KW-1185">Reference proteome</keyword>